<keyword evidence="1" id="KW-1133">Transmembrane helix</keyword>
<feature type="transmembrane region" description="Helical" evidence="1">
    <location>
        <begin position="638"/>
        <end position="656"/>
    </location>
</feature>
<feature type="transmembrane region" description="Helical" evidence="1">
    <location>
        <begin position="105"/>
        <end position="123"/>
    </location>
</feature>
<dbReference type="EMBL" id="MLAK01000709">
    <property type="protein sequence ID" value="OHT06982.1"/>
    <property type="molecule type" value="Genomic_DNA"/>
</dbReference>
<evidence type="ECO:0000313" key="2">
    <source>
        <dbReference type="EMBL" id="OHT06982.1"/>
    </source>
</evidence>
<feature type="transmembrane region" description="Helical" evidence="1">
    <location>
        <begin position="80"/>
        <end position="99"/>
    </location>
</feature>
<feature type="transmembrane region" description="Helical" evidence="1">
    <location>
        <begin position="462"/>
        <end position="487"/>
    </location>
</feature>
<feature type="transmembrane region" description="Helical" evidence="1">
    <location>
        <begin position="249"/>
        <end position="270"/>
    </location>
</feature>
<gene>
    <name evidence="2" type="ORF">TRFO_24865</name>
</gene>
<dbReference type="RefSeq" id="XP_068360118.1">
    <property type="nucleotide sequence ID" value="XM_068503989.1"/>
</dbReference>
<feature type="transmembrane region" description="Helical" evidence="1">
    <location>
        <begin position="493"/>
        <end position="513"/>
    </location>
</feature>
<dbReference type="PANTHER" id="PTHR34993:SF1">
    <property type="entry name" value="TRANSMEMBRANE PROTEIN"/>
    <property type="match status" value="1"/>
</dbReference>
<reference evidence="2" key="1">
    <citation type="submission" date="2016-10" db="EMBL/GenBank/DDBJ databases">
        <authorList>
            <person name="Benchimol M."/>
            <person name="Almeida L.G."/>
            <person name="Vasconcelos A.T."/>
            <person name="Perreira-Neves A."/>
            <person name="Rosa I.A."/>
            <person name="Tasca T."/>
            <person name="Bogo M.R."/>
            <person name="de Souza W."/>
        </authorList>
    </citation>
    <scope>NUCLEOTIDE SEQUENCE [LARGE SCALE GENOMIC DNA]</scope>
    <source>
        <strain evidence="2">K</strain>
    </source>
</reference>
<comment type="caution">
    <text evidence="2">The sequence shown here is derived from an EMBL/GenBank/DDBJ whole genome shotgun (WGS) entry which is preliminary data.</text>
</comment>
<proteinExistence type="predicted"/>
<feature type="transmembrane region" description="Helical" evidence="1">
    <location>
        <begin position="430"/>
        <end position="450"/>
    </location>
</feature>
<keyword evidence="1" id="KW-0812">Transmembrane</keyword>
<keyword evidence="3" id="KW-1185">Reference proteome</keyword>
<name>A0A1J4KBA7_9EUKA</name>
<keyword evidence="1" id="KW-0472">Membrane</keyword>
<protein>
    <submittedName>
        <fullName evidence="2">Uncharacterized protein</fullName>
    </submittedName>
</protein>
<evidence type="ECO:0000256" key="1">
    <source>
        <dbReference type="SAM" id="Phobius"/>
    </source>
</evidence>
<accession>A0A1J4KBA7</accession>
<feature type="transmembrane region" description="Helical" evidence="1">
    <location>
        <begin position="336"/>
        <end position="359"/>
    </location>
</feature>
<dbReference type="AlphaFoldDB" id="A0A1J4KBA7"/>
<sequence>MSASATIGSIITFLQSIGISLNFNIKWPHWIQSFFDIFTDVSAFFLNFFDSRYLLLIMMVVIPGLIDIFANLISESALTLFLHLIDLGVIAAVTLLTGFLSGLTAFYYGSFGCLAYLLLRLFFMIKNYKKHKEFSVETIMRDIIKHYIGKINPNFSEITSIDKYHNYLIKLNVHQKPFSRKTAGLLIAFDLLIVILVITLCTTVGTITLPSTICTLLFFMFITILYFFNSGRKTFHILSNFCKHWGLRLIFFGIEIIYIPVTRFIFRFYIPYHFSCGEGKYLVNPLKGLFVGTQRQLIGCYNCTINLNTSLCMQLCDGHFEKRVRNDIGLEYHDDIIIEFMYCLVYGTFVIVVGVPLLWSIYIKKNKKLLQTIPIYGDTIEKKWEHLVMMFSTNGIFFFDCYKMNNSFWTVWYFALRFMLNLIIELSQSVNKFILVALTVIYILQVVVLIKRKPYLSNFNTIVDIVFFVLNAIFTIIPLLVLCGVEIGNSATISVFALVVAIPGIVPIFVRFINNRKMKSNKKYRKRIFYDEGNEEDDQYEDNLKRMAKLKLDLSKSIETQWQQKLYPNVVDESVDIVEGKIKSIEDVLKNNGIIDDTKLLCTASRHRTIKMLRKMYNTLDRIIDNYTISELAMIMRCVIDIGFLILMFFTVRGIINHSGSDVDVWPCSDPVY</sequence>
<feature type="transmembrane region" description="Helical" evidence="1">
    <location>
        <begin position="53"/>
        <end position="73"/>
    </location>
</feature>
<evidence type="ECO:0000313" key="3">
    <source>
        <dbReference type="Proteomes" id="UP000179807"/>
    </source>
</evidence>
<dbReference type="Proteomes" id="UP000179807">
    <property type="component" value="Unassembled WGS sequence"/>
</dbReference>
<dbReference type="PANTHER" id="PTHR34993">
    <property type="entry name" value="TRANSMEMBRANE PROTEIN"/>
    <property type="match status" value="1"/>
</dbReference>
<feature type="transmembrane region" description="Helical" evidence="1">
    <location>
        <begin position="183"/>
        <end position="201"/>
    </location>
</feature>
<dbReference type="GeneID" id="94838693"/>
<dbReference type="VEuPathDB" id="TrichDB:TRFO_24865"/>
<feature type="transmembrane region" description="Helical" evidence="1">
    <location>
        <begin position="407"/>
        <end position="424"/>
    </location>
</feature>
<organism evidence="2 3">
    <name type="scientific">Tritrichomonas foetus</name>
    <dbReference type="NCBI Taxonomy" id="1144522"/>
    <lineage>
        <taxon>Eukaryota</taxon>
        <taxon>Metamonada</taxon>
        <taxon>Parabasalia</taxon>
        <taxon>Tritrichomonadida</taxon>
        <taxon>Tritrichomonadidae</taxon>
        <taxon>Tritrichomonas</taxon>
    </lineage>
</organism>
<feature type="transmembrane region" description="Helical" evidence="1">
    <location>
        <begin position="207"/>
        <end position="228"/>
    </location>
</feature>